<protein>
    <submittedName>
        <fullName evidence="2">Uncharacterized protein</fullName>
    </submittedName>
</protein>
<reference evidence="2" key="1">
    <citation type="submission" date="2020-03" db="EMBL/GenBank/DDBJ databases">
        <title>Draft Genome Sequence of Cylindrodendrum hubeiense.</title>
        <authorList>
            <person name="Buettner E."/>
            <person name="Kellner H."/>
        </authorList>
    </citation>
    <scope>NUCLEOTIDE SEQUENCE</scope>
    <source>
        <strain evidence="2">IHI 201604</strain>
    </source>
</reference>
<evidence type="ECO:0000313" key="3">
    <source>
        <dbReference type="Proteomes" id="UP000722485"/>
    </source>
</evidence>
<accession>A0A9P5HCN8</accession>
<evidence type="ECO:0000313" key="2">
    <source>
        <dbReference type="EMBL" id="KAF7553838.1"/>
    </source>
</evidence>
<dbReference type="EMBL" id="JAANBB010000040">
    <property type="protein sequence ID" value="KAF7553838.1"/>
    <property type="molecule type" value="Genomic_DNA"/>
</dbReference>
<dbReference type="OrthoDB" id="2316594at2759"/>
<comment type="caution">
    <text evidence="2">The sequence shown here is derived from an EMBL/GenBank/DDBJ whole genome shotgun (WGS) entry which is preliminary data.</text>
</comment>
<sequence>MPTEILDSRDGQDRHLSGESGASSSVSSLVGVFTPSSMDCASFRNHLELLQNQCDFDEVDEVCMAPIFTESVRKHVRSVAEDRKQISEAFNTGGLPCEAAFLSSQNCAKVRLTRDKRIYACLPNVRVEELRINESDLNTKRMLDLMAVSSIHGGGMPLYLHVVTRILRDLRIQQQHFGTNFNYSAFKQALEAENLSEGQRAPLQQRLETLESFMVKKQADPHGSAKPGKAAGQKKNKTTQFANPVVEKGNDWTPTCSSEEGRL</sequence>
<dbReference type="Proteomes" id="UP000722485">
    <property type="component" value="Unassembled WGS sequence"/>
</dbReference>
<evidence type="ECO:0000256" key="1">
    <source>
        <dbReference type="SAM" id="MobiDB-lite"/>
    </source>
</evidence>
<feature type="region of interest" description="Disordered" evidence="1">
    <location>
        <begin position="1"/>
        <end position="26"/>
    </location>
</feature>
<organism evidence="2 3">
    <name type="scientific">Cylindrodendrum hubeiense</name>
    <dbReference type="NCBI Taxonomy" id="595255"/>
    <lineage>
        <taxon>Eukaryota</taxon>
        <taxon>Fungi</taxon>
        <taxon>Dikarya</taxon>
        <taxon>Ascomycota</taxon>
        <taxon>Pezizomycotina</taxon>
        <taxon>Sordariomycetes</taxon>
        <taxon>Hypocreomycetidae</taxon>
        <taxon>Hypocreales</taxon>
        <taxon>Nectriaceae</taxon>
        <taxon>Cylindrodendrum</taxon>
    </lineage>
</organism>
<name>A0A9P5HCN8_9HYPO</name>
<feature type="compositionally biased region" description="Basic and acidic residues" evidence="1">
    <location>
        <begin position="1"/>
        <end position="17"/>
    </location>
</feature>
<dbReference type="AlphaFoldDB" id="A0A9P5HCN8"/>
<keyword evidence="3" id="KW-1185">Reference proteome</keyword>
<gene>
    <name evidence="2" type="ORF">G7Z17_g3336</name>
</gene>
<feature type="region of interest" description="Disordered" evidence="1">
    <location>
        <begin position="217"/>
        <end position="263"/>
    </location>
</feature>
<proteinExistence type="predicted"/>
<feature type="compositionally biased region" description="Polar residues" evidence="1">
    <location>
        <begin position="252"/>
        <end position="263"/>
    </location>
</feature>